<dbReference type="SMART" id="SM00640">
    <property type="entry name" value="Glyco_32"/>
    <property type="match status" value="1"/>
</dbReference>
<keyword evidence="2" id="KW-0378">Hydrolase</keyword>
<dbReference type="CDD" id="cd18622">
    <property type="entry name" value="GH32_Inu-like"/>
    <property type="match status" value="1"/>
</dbReference>
<evidence type="ECO:0000256" key="3">
    <source>
        <dbReference type="ARBA" id="ARBA00023295"/>
    </source>
</evidence>
<gene>
    <name evidence="6" type="ORF">B0A48_06970</name>
</gene>
<dbReference type="AlphaFoldDB" id="A0A1V8T9V4"/>
<protein>
    <recommendedName>
        <fullName evidence="8">Glycosyl hydrolase family 32 N-terminal domain-containing protein</fullName>
    </recommendedName>
</protein>
<keyword evidence="7" id="KW-1185">Reference proteome</keyword>
<dbReference type="Gene3D" id="2.60.120.620">
    <property type="entry name" value="q2cbj1_9rhob like domain"/>
    <property type="match status" value="1"/>
</dbReference>
<organism evidence="6 7">
    <name type="scientific">Cryoendolithus antarcticus</name>
    <dbReference type="NCBI Taxonomy" id="1507870"/>
    <lineage>
        <taxon>Eukaryota</taxon>
        <taxon>Fungi</taxon>
        <taxon>Dikarya</taxon>
        <taxon>Ascomycota</taxon>
        <taxon>Pezizomycotina</taxon>
        <taxon>Dothideomycetes</taxon>
        <taxon>Dothideomycetidae</taxon>
        <taxon>Cladosporiales</taxon>
        <taxon>Cladosporiaceae</taxon>
        <taxon>Cryoendolithus</taxon>
    </lineage>
</organism>
<dbReference type="InParanoid" id="A0A1V8T9V4"/>
<name>A0A1V8T9V4_9PEZI</name>
<dbReference type="Proteomes" id="UP000192596">
    <property type="component" value="Unassembled WGS sequence"/>
</dbReference>
<evidence type="ECO:0008006" key="8">
    <source>
        <dbReference type="Google" id="ProtNLM"/>
    </source>
</evidence>
<dbReference type="FunCoup" id="A0A1V8T9V4">
    <property type="interactions" value="759"/>
</dbReference>
<dbReference type="Gene3D" id="2.60.120.560">
    <property type="entry name" value="Exo-inulinase, domain 1"/>
    <property type="match status" value="1"/>
</dbReference>
<dbReference type="Pfam" id="PF08244">
    <property type="entry name" value="Glyco_hydro_32C"/>
    <property type="match status" value="1"/>
</dbReference>
<reference evidence="7" key="1">
    <citation type="submission" date="2017-03" db="EMBL/GenBank/DDBJ databases">
        <title>Genomes of endolithic fungi from Antarctica.</title>
        <authorList>
            <person name="Coleine C."/>
            <person name="Masonjones S."/>
            <person name="Stajich J.E."/>
        </authorList>
    </citation>
    <scope>NUCLEOTIDE SEQUENCE [LARGE SCALE GENOMIC DNA]</scope>
    <source>
        <strain evidence="7">CCFEE 5527</strain>
    </source>
</reference>
<dbReference type="InterPro" id="IPR013148">
    <property type="entry name" value="Glyco_hydro_32_N"/>
</dbReference>
<dbReference type="SUPFAM" id="SSF51197">
    <property type="entry name" value="Clavaminate synthase-like"/>
    <property type="match status" value="1"/>
</dbReference>
<dbReference type="InterPro" id="IPR013320">
    <property type="entry name" value="ConA-like_dom_sf"/>
</dbReference>
<dbReference type="STRING" id="1507870.A0A1V8T9V4"/>
<dbReference type="Pfam" id="PF00251">
    <property type="entry name" value="Glyco_hydro_32N"/>
    <property type="match status" value="1"/>
</dbReference>
<dbReference type="SUPFAM" id="SSF75005">
    <property type="entry name" value="Arabinanase/levansucrase/invertase"/>
    <property type="match status" value="1"/>
</dbReference>
<feature type="domain" description="Glycosyl hydrolase family 32 N-terminal" evidence="4">
    <location>
        <begin position="349"/>
        <end position="614"/>
    </location>
</feature>
<comment type="caution">
    <text evidence="6">The sequence shown here is derived from an EMBL/GenBank/DDBJ whole genome shotgun (WGS) entry which is preliminary data.</text>
</comment>
<dbReference type="OrthoDB" id="4664297at2759"/>
<accession>A0A1V8T9V4</accession>
<dbReference type="PANTHER" id="PTHR42800">
    <property type="entry name" value="EXOINULINASE INUD (AFU_ORTHOLOGUE AFUA_5G00480)"/>
    <property type="match status" value="1"/>
</dbReference>
<dbReference type="GO" id="GO:0000324">
    <property type="term" value="C:fungal-type vacuole"/>
    <property type="evidence" value="ECO:0007669"/>
    <property type="project" value="TreeGrafter"/>
</dbReference>
<dbReference type="GO" id="GO:0005987">
    <property type="term" value="P:sucrose catabolic process"/>
    <property type="evidence" value="ECO:0007669"/>
    <property type="project" value="TreeGrafter"/>
</dbReference>
<evidence type="ECO:0000256" key="1">
    <source>
        <dbReference type="ARBA" id="ARBA00009902"/>
    </source>
</evidence>
<evidence type="ECO:0000259" key="5">
    <source>
        <dbReference type="Pfam" id="PF08244"/>
    </source>
</evidence>
<dbReference type="InterPro" id="IPR001362">
    <property type="entry name" value="Glyco_hydro_32"/>
</dbReference>
<comment type="similarity">
    <text evidence="1">Belongs to the glycosyl hydrolase 32 family.</text>
</comment>
<dbReference type="InterPro" id="IPR013189">
    <property type="entry name" value="Glyco_hydro_32_C"/>
</dbReference>
<dbReference type="InterPro" id="IPR023296">
    <property type="entry name" value="Glyco_hydro_beta-prop_sf"/>
</dbReference>
<dbReference type="Gene3D" id="2.115.10.20">
    <property type="entry name" value="Glycosyl hydrolase domain, family 43"/>
    <property type="match status" value="1"/>
</dbReference>
<evidence type="ECO:0000313" key="6">
    <source>
        <dbReference type="EMBL" id="OQO08176.1"/>
    </source>
</evidence>
<dbReference type="SUPFAM" id="SSF49899">
    <property type="entry name" value="Concanavalin A-like lectins/glucanases"/>
    <property type="match status" value="1"/>
</dbReference>
<dbReference type="PANTHER" id="PTHR42800:SF2">
    <property type="entry name" value="INVERTASE-RELATED"/>
    <property type="match status" value="1"/>
</dbReference>
<feature type="domain" description="Glycosyl hydrolase family 32 C-terminal" evidence="5">
    <location>
        <begin position="655"/>
        <end position="774"/>
    </location>
</feature>
<keyword evidence="3" id="KW-0326">Glycosidase</keyword>
<dbReference type="EMBL" id="NAJO01000013">
    <property type="protein sequence ID" value="OQO08176.1"/>
    <property type="molecule type" value="Genomic_DNA"/>
</dbReference>
<sequence length="819" mass="90043">MAQSQYSQLSQAEVDHFLQHGWVKLSECFTQEQADKLIGTVWTRLGMDPNDRSTWHTERTNMPSHNKFLASDFAPKAWKAICDLVGGEDRVADYNKTWNDGLIVNLGTPEGHNKEIDPRELPGWHVDGDFFAHFLDSPEQGLLVIPLFTDIAEGGGGTYICPAAIPEMAAYLYDHPEGVSPRMTPRAQNPEWQPEQGLKFFNDLAGRMPRDGFVEAHGKMGDVYLLHPLMLHSASNNKLRKLRIITNPPVSLNEPMKFYREDEAYSAVEKKTIAALEGRDLKGWEITGSRDEIIPERLKRQHELKVAELKRLAELEKGGAGIDAQVKEAEMVLTCLRHDPGKLLIEYKGHATSKDLYTWENQKIALWTPNNYTFVFSGSAVVDVNNTSGFFPNQTNGVVAIYTLAQYPNNAPGPQTQNIATSHDGGYTFDAYASNPVIDSMSTQFRDPKVLWYEPGQHWVMVLAFAADFSIGIYTSPNLKDWTAQSNVTNVGLLGLQYECPNLVEIPWEDGPQETAWLLAISINPGAPLGGSITQYFAGDFNGTHFEPFDRAARIADFAKDNYAGQWFSGIPGIESQVSIAWASNWQYTQQVPTGPTEGWRSQMSLPRVNYLKNATRIGYVLVSEPYNISAVYTQELAYNSSLGNSSILLDYSTVESGALYFEANITSLSPTTAAGALNFTFSSSVSGEYITGGTIVNGDTWLDRGHTYAFDNPFFTNKFSATGLYSGSDNGTWTISGVIDRSIFEVFVNGGEQSGTMTFYATQPLDTMRIGAAGIAPNATVSVGVWALADTWAGLADANGTVRGNVTSGAGNGTYGGM</sequence>
<evidence type="ECO:0000313" key="7">
    <source>
        <dbReference type="Proteomes" id="UP000192596"/>
    </source>
</evidence>
<evidence type="ECO:0000259" key="4">
    <source>
        <dbReference type="Pfam" id="PF00251"/>
    </source>
</evidence>
<dbReference type="GO" id="GO:0004575">
    <property type="term" value="F:sucrose alpha-glucosidase activity"/>
    <property type="evidence" value="ECO:0007669"/>
    <property type="project" value="TreeGrafter"/>
</dbReference>
<proteinExistence type="inferred from homology"/>
<evidence type="ECO:0000256" key="2">
    <source>
        <dbReference type="ARBA" id="ARBA00022801"/>
    </source>
</evidence>